<dbReference type="PROSITE" id="PS50885">
    <property type="entry name" value="HAMP"/>
    <property type="match status" value="1"/>
</dbReference>
<sequence length="602" mass="67119">MAYGSSEGGSGSGSPLLRRISLKNRLLAAFLITSLLPVVFVALYSNMKYEASITNKISASSQQILSELTQNMTRELEQYETLSETIIINKSIQGGLPKFHLMSDYEKNGLRTQINEELGQQIFRLSNLTNVVILTNDGQTIFDLGFEWYPELQLDQLTNAVNGSPGNAYWSYMRSNRGANRIVLSRAVFAEDNLNERLGYVMILIDEKVLTRNTYGQVDLGEGSTIYIADSEGTVVSSVSPDIPHGSAFEKNEVFDRVKGENKNEAFYANVGGRKTLAVSSYLRAADWHLIGLVPHSFLVSELKEMRGNIVLFCLATLLLSGALAMWIYFSIHSPMRSLLQYANQIRMGQLETKIGRSYPDEMGKLTETIDRMVEQLKRLIFQVESEQQAKREAELKMLQAQINPHFLFNTLNSLKWSAMMSGNESVKMGIESLSELLRNTILVKEELIPLEAEIANLLHYATIQRIRYGDSFKLSFAMSDGELYACLVPKFILQPIVENSILHAGTEDGRRVGIQVEGIKEGKLLKLVISDDGKGFDMDDVSARKSSSHAKLSGIGIGNVDERIRIHFGPAYGLKTRSAPNEGTETVITLPIVAKEERSDV</sequence>
<accession>A0ABV9FH78</accession>
<dbReference type="InterPro" id="IPR010559">
    <property type="entry name" value="Sig_transdc_His_kin_internal"/>
</dbReference>
<proteinExistence type="predicted"/>
<evidence type="ECO:0000259" key="11">
    <source>
        <dbReference type="PROSITE" id="PS50885"/>
    </source>
</evidence>
<organism evidence="12 13">
    <name type="scientific">Cohnella hongkongensis</name>
    <dbReference type="NCBI Taxonomy" id="178337"/>
    <lineage>
        <taxon>Bacteria</taxon>
        <taxon>Bacillati</taxon>
        <taxon>Bacillota</taxon>
        <taxon>Bacilli</taxon>
        <taxon>Bacillales</taxon>
        <taxon>Paenibacillaceae</taxon>
        <taxon>Cohnella</taxon>
    </lineage>
</organism>
<feature type="transmembrane region" description="Helical" evidence="10">
    <location>
        <begin position="310"/>
        <end position="330"/>
    </location>
</feature>
<dbReference type="InterPro" id="IPR050640">
    <property type="entry name" value="Bact_2-comp_sensor_kinase"/>
</dbReference>
<protein>
    <submittedName>
        <fullName evidence="12">Sensor histidine kinase</fullName>
        <ecNumber evidence="12">2.7.13.3</ecNumber>
    </submittedName>
</protein>
<dbReference type="SMART" id="SM00304">
    <property type="entry name" value="HAMP"/>
    <property type="match status" value="1"/>
</dbReference>
<dbReference type="InterPro" id="IPR033479">
    <property type="entry name" value="dCache_1"/>
</dbReference>
<evidence type="ECO:0000313" key="12">
    <source>
        <dbReference type="EMBL" id="MFC4601047.1"/>
    </source>
</evidence>
<evidence type="ECO:0000256" key="4">
    <source>
        <dbReference type="ARBA" id="ARBA00022679"/>
    </source>
</evidence>
<reference evidence="13" key="1">
    <citation type="journal article" date="2019" name="Int. J. Syst. Evol. Microbiol.">
        <title>The Global Catalogue of Microorganisms (GCM) 10K type strain sequencing project: providing services to taxonomists for standard genome sequencing and annotation.</title>
        <authorList>
            <consortium name="The Broad Institute Genomics Platform"/>
            <consortium name="The Broad Institute Genome Sequencing Center for Infectious Disease"/>
            <person name="Wu L."/>
            <person name="Ma J."/>
        </authorList>
    </citation>
    <scope>NUCLEOTIDE SEQUENCE [LARGE SCALE GENOMIC DNA]</scope>
    <source>
        <strain evidence="13">CCUG 49571</strain>
    </source>
</reference>
<dbReference type="GO" id="GO:0004673">
    <property type="term" value="F:protein histidine kinase activity"/>
    <property type="evidence" value="ECO:0007669"/>
    <property type="project" value="UniProtKB-EC"/>
</dbReference>
<evidence type="ECO:0000256" key="9">
    <source>
        <dbReference type="SAM" id="Coils"/>
    </source>
</evidence>
<evidence type="ECO:0000256" key="10">
    <source>
        <dbReference type="SAM" id="Phobius"/>
    </source>
</evidence>
<keyword evidence="9" id="KW-0175">Coiled coil</keyword>
<keyword evidence="4 12" id="KW-0808">Transferase</keyword>
<dbReference type="Pfam" id="PF02743">
    <property type="entry name" value="dCache_1"/>
    <property type="match status" value="1"/>
</dbReference>
<evidence type="ECO:0000256" key="7">
    <source>
        <dbReference type="ARBA" id="ARBA00022989"/>
    </source>
</evidence>
<dbReference type="Gene3D" id="6.10.340.10">
    <property type="match status" value="1"/>
</dbReference>
<feature type="coiled-coil region" evidence="9">
    <location>
        <begin position="377"/>
        <end position="404"/>
    </location>
</feature>
<dbReference type="EMBL" id="JBHSEP010000022">
    <property type="protein sequence ID" value="MFC4601047.1"/>
    <property type="molecule type" value="Genomic_DNA"/>
</dbReference>
<dbReference type="CDD" id="cd18774">
    <property type="entry name" value="PDC2_HK_sensor"/>
    <property type="match status" value="1"/>
</dbReference>
<dbReference type="SUPFAM" id="SSF158472">
    <property type="entry name" value="HAMP domain-like"/>
    <property type="match status" value="1"/>
</dbReference>
<keyword evidence="2" id="KW-1003">Cell membrane</keyword>
<comment type="subcellular location">
    <subcellularLocation>
        <location evidence="1">Cell membrane</location>
        <topology evidence="1">Multi-pass membrane protein</topology>
    </subcellularLocation>
</comment>
<keyword evidence="6 12" id="KW-0418">Kinase</keyword>
<dbReference type="CDD" id="cd06225">
    <property type="entry name" value="HAMP"/>
    <property type="match status" value="1"/>
</dbReference>
<dbReference type="SUPFAM" id="SSF55874">
    <property type="entry name" value="ATPase domain of HSP90 chaperone/DNA topoisomerase II/histidine kinase"/>
    <property type="match status" value="1"/>
</dbReference>
<dbReference type="Gene3D" id="3.30.565.10">
    <property type="entry name" value="Histidine kinase-like ATPase, C-terminal domain"/>
    <property type="match status" value="1"/>
</dbReference>
<evidence type="ECO:0000256" key="5">
    <source>
        <dbReference type="ARBA" id="ARBA00022692"/>
    </source>
</evidence>
<comment type="caution">
    <text evidence="12">The sequence shown here is derived from an EMBL/GenBank/DDBJ whole genome shotgun (WGS) entry which is preliminary data.</text>
</comment>
<evidence type="ECO:0000256" key="8">
    <source>
        <dbReference type="ARBA" id="ARBA00023136"/>
    </source>
</evidence>
<evidence type="ECO:0000313" key="13">
    <source>
        <dbReference type="Proteomes" id="UP001596028"/>
    </source>
</evidence>
<evidence type="ECO:0000256" key="6">
    <source>
        <dbReference type="ARBA" id="ARBA00022777"/>
    </source>
</evidence>
<gene>
    <name evidence="12" type="ORF">ACFO3S_22590</name>
</gene>
<keyword evidence="5 10" id="KW-0812">Transmembrane</keyword>
<keyword evidence="7 10" id="KW-1133">Transmembrane helix</keyword>
<dbReference type="InterPro" id="IPR003594">
    <property type="entry name" value="HATPase_dom"/>
</dbReference>
<name>A0ABV9FH78_9BACL</name>
<keyword evidence="3" id="KW-0597">Phosphoprotein</keyword>
<dbReference type="EC" id="2.7.13.3" evidence="12"/>
<dbReference type="Pfam" id="PF00672">
    <property type="entry name" value="HAMP"/>
    <property type="match status" value="1"/>
</dbReference>
<dbReference type="Pfam" id="PF06580">
    <property type="entry name" value="His_kinase"/>
    <property type="match status" value="1"/>
</dbReference>
<dbReference type="RefSeq" id="WP_378100686.1">
    <property type="nucleotide sequence ID" value="NZ_JBHSEP010000022.1"/>
</dbReference>
<dbReference type="InterPro" id="IPR036890">
    <property type="entry name" value="HATPase_C_sf"/>
</dbReference>
<evidence type="ECO:0000256" key="1">
    <source>
        <dbReference type="ARBA" id="ARBA00004651"/>
    </source>
</evidence>
<dbReference type="Gene3D" id="3.30.450.20">
    <property type="entry name" value="PAS domain"/>
    <property type="match status" value="1"/>
</dbReference>
<dbReference type="InterPro" id="IPR003660">
    <property type="entry name" value="HAMP_dom"/>
</dbReference>
<dbReference type="PANTHER" id="PTHR34220">
    <property type="entry name" value="SENSOR HISTIDINE KINASE YPDA"/>
    <property type="match status" value="1"/>
</dbReference>
<evidence type="ECO:0000256" key="2">
    <source>
        <dbReference type="ARBA" id="ARBA00022475"/>
    </source>
</evidence>
<feature type="transmembrane region" description="Helical" evidence="10">
    <location>
        <begin position="26"/>
        <end position="44"/>
    </location>
</feature>
<evidence type="ECO:0000256" key="3">
    <source>
        <dbReference type="ARBA" id="ARBA00022553"/>
    </source>
</evidence>
<dbReference type="PANTHER" id="PTHR34220:SF7">
    <property type="entry name" value="SENSOR HISTIDINE KINASE YPDA"/>
    <property type="match status" value="1"/>
</dbReference>
<feature type="domain" description="HAMP" evidence="11">
    <location>
        <begin position="330"/>
        <end position="382"/>
    </location>
</feature>
<keyword evidence="8 10" id="KW-0472">Membrane</keyword>
<dbReference type="Pfam" id="PF02518">
    <property type="entry name" value="HATPase_c"/>
    <property type="match status" value="1"/>
</dbReference>
<dbReference type="Proteomes" id="UP001596028">
    <property type="component" value="Unassembled WGS sequence"/>
</dbReference>
<keyword evidence="13" id="KW-1185">Reference proteome</keyword>